<reference evidence="2 3" key="1">
    <citation type="submission" date="2020-05" db="EMBL/GenBank/DDBJ databases">
        <title>MicrobeNet Type strains.</title>
        <authorList>
            <person name="Nicholson A.C."/>
        </authorList>
    </citation>
    <scope>NUCLEOTIDE SEQUENCE [LARGE SCALE GENOMIC DNA]</scope>
    <source>
        <strain evidence="2 3">JCM 3224</strain>
    </source>
</reference>
<dbReference type="PANTHER" id="PTHR43689">
    <property type="entry name" value="HYDROLASE"/>
    <property type="match status" value="1"/>
</dbReference>
<organism evidence="2 3">
    <name type="scientific">Nocardia uniformis</name>
    <dbReference type="NCBI Taxonomy" id="53432"/>
    <lineage>
        <taxon>Bacteria</taxon>
        <taxon>Bacillati</taxon>
        <taxon>Actinomycetota</taxon>
        <taxon>Actinomycetes</taxon>
        <taxon>Mycobacteriales</taxon>
        <taxon>Nocardiaceae</taxon>
        <taxon>Nocardia</taxon>
    </lineage>
</organism>
<dbReference type="Proteomes" id="UP000586827">
    <property type="component" value="Unassembled WGS sequence"/>
</dbReference>
<name>A0A849C3U9_9NOCA</name>
<dbReference type="GO" id="GO:0016787">
    <property type="term" value="F:hydrolase activity"/>
    <property type="evidence" value="ECO:0007669"/>
    <property type="project" value="UniProtKB-KW"/>
</dbReference>
<feature type="domain" description="AB hydrolase-1" evidence="1">
    <location>
        <begin position="30"/>
        <end position="276"/>
    </location>
</feature>
<accession>A0A849C3U9</accession>
<dbReference type="AlphaFoldDB" id="A0A849C3U9"/>
<dbReference type="InterPro" id="IPR029058">
    <property type="entry name" value="AB_hydrolase_fold"/>
</dbReference>
<dbReference type="InterPro" id="IPR000073">
    <property type="entry name" value="AB_hydrolase_1"/>
</dbReference>
<dbReference type="PRINTS" id="PR00412">
    <property type="entry name" value="EPOXHYDRLASE"/>
</dbReference>
<evidence type="ECO:0000313" key="3">
    <source>
        <dbReference type="Proteomes" id="UP000586827"/>
    </source>
</evidence>
<dbReference type="Gene3D" id="3.40.50.1820">
    <property type="entry name" value="alpha/beta hydrolase"/>
    <property type="match status" value="1"/>
</dbReference>
<dbReference type="SUPFAM" id="SSF53474">
    <property type="entry name" value="alpha/beta-Hydrolases"/>
    <property type="match status" value="1"/>
</dbReference>
<evidence type="ECO:0000313" key="2">
    <source>
        <dbReference type="EMBL" id="NNH71120.1"/>
    </source>
</evidence>
<dbReference type="PANTHER" id="PTHR43689:SF8">
    <property type="entry name" value="ALPHA_BETA-HYDROLASES SUPERFAMILY PROTEIN"/>
    <property type="match status" value="1"/>
</dbReference>
<protein>
    <submittedName>
        <fullName evidence="2">Alpha/beta hydrolase</fullName>
    </submittedName>
</protein>
<dbReference type="PRINTS" id="PR00111">
    <property type="entry name" value="ABHYDROLASE"/>
</dbReference>
<proteinExistence type="predicted"/>
<sequence length="300" mass="31950">MTVTQSRYDRETVVLGGVRTRCLRAPGRSPTVVLLHGFTDSADTWRPLLRELADRGLRAAAVDLPHFGAADRPISDTVLGGYDSFAAAAIDYFDSGDGVVLVGNSVGGLVALRASQDPRPGIRAVVAIGPAGLHTPQWLRTLSRATPLLALLSRAPVPSVTSFGPLLPAVWAALFSLAVARGRLTPATKDHYASHIHTGDVKRVLALGLRTITELIDPAVVDPARFAVPVTLIWGRHDWICPPTGAKTVLDIRRADVDVDVVIYPDAGHCTQLERPADIAVRITTLIADTAHGRTTALEG</sequence>
<comment type="caution">
    <text evidence="2">The sequence shown here is derived from an EMBL/GenBank/DDBJ whole genome shotgun (WGS) entry which is preliminary data.</text>
</comment>
<keyword evidence="3" id="KW-1185">Reference proteome</keyword>
<keyword evidence="2" id="KW-0378">Hydrolase</keyword>
<evidence type="ECO:0000259" key="1">
    <source>
        <dbReference type="Pfam" id="PF00561"/>
    </source>
</evidence>
<dbReference type="InterPro" id="IPR000639">
    <property type="entry name" value="Epox_hydrolase-like"/>
</dbReference>
<dbReference type="RefSeq" id="WP_067524557.1">
    <property type="nucleotide sequence ID" value="NZ_JABELX010000005.1"/>
</dbReference>
<gene>
    <name evidence="2" type="ORF">HLB23_14805</name>
</gene>
<dbReference type="Pfam" id="PF00561">
    <property type="entry name" value="Abhydrolase_1"/>
    <property type="match status" value="1"/>
</dbReference>
<dbReference type="EMBL" id="JABELX010000005">
    <property type="protein sequence ID" value="NNH71120.1"/>
    <property type="molecule type" value="Genomic_DNA"/>
</dbReference>